<name>A0A937RMA0_9ACTN</name>
<proteinExistence type="predicted"/>
<protein>
    <submittedName>
        <fullName evidence="1">Phosphotransacetylase</fullName>
    </submittedName>
</protein>
<evidence type="ECO:0000313" key="2">
    <source>
        <dbReference type="Proteomes" id="UP000604475"/>
    </source>
</evidence>
<dbReference type="AlphaFoldDB" id="A0A937RMA0"/>
<organism evidence="1 2">
    <name type="scientific">Frankia nepalensis</name>
    <dbReference type="NCBI Taxonomy" id="1836974"/>
    <lineage>
        <taxon>Bacteria</taxon>
        <taxon>Bacillati</taxon>
        <taxon>Actinomycetota</taxon>
        <taxon>Actinomycetes</taxon>
        <taxon>Frankiales</taxon>
        <taxon>Frankiaceae</taxon>
        <taxon>Frankia</taxon>
    </lineage>
</organism>
<dbReference type="Proteomes" id="UP000604475">
    <property type="component" value="Unassembled WGS sequence"/>
</dbReference>
<keyword evidence="2" id="KW-1185">Reference proteome</keyword>
<comment type="caution">
    <text evidence="1">The sequence shown here is derived from an EMBL/GenBank/DDBJ whole genome shotgun (WGS) entry which is preliminary data.</text>
</comment>
<evidence type="ECO:0000313" key="1">
    <source>
        <dbReference type="EMBL" id="MBL7628496.1"/>
    </source>
</evidence>
<gene>
    <name evidence="1" type="ORF">I7412_15315</name>
</gene>
<dbReference type="Pfam" id="PF20544">
    <property type="entry name" value="DUF6758"/>
    <property type="match status" value="1"/>
</dbReference>
<dbReference type="InterPro" id="IPR046646">
    <property type="entry name" value="DUF6758"/>
</dbReference>
<accession>A0A937RMA0</accession>
<sequence>MTSASACPRCLGRLRPPDLWSDQWRCDEHGDVSPWHEATVAPEEALRALAGTATVPVWVPSPMPVHWYVGGVGWAGDDRAGARSSALATAGPSPVGGPADMLLVAEAPGTGLGSRLAGLPGPDPEQLDALPEAKVEAAGHPTALWPVASPPDRAAFVGEAGGVWLWLLLWPADAALLLLEHLVLEDLRDRPTLAGGLLFGAPTDRLRTPAAARPEAGPS</sequence>
<dbReference type="RefSeq" id="WP_203006472.1">
    <property type="nucleotide sequence ID" value="NZ_JADWYU010000222.1"/>
</dbReference>
<dbReference type="EMBL" id="JAEACQ010000189">
    <property type="protein sequence ID" value="MBL7628496.1"/>
    <property type="molecule type" value="Genomic_DNA"/>
</dbReference>
<reference evidence="1" key="1">
    <citation type="submission" date="2020-12" db="EMBL/GenBank/DDBJ databases">
        <title>Genomic characterization of non-nitrogen-fixing Frankia strains.</title>
        <authorList>
            <person name="Carlos-Shanley C."/>
            <person name="Guerra T."/>
            <person name="Hahn D."/>
        </authorList>
    </citation>
    <scope>NUCLEOTIDE SEQUENCE</scope>
    <source>
        <strain evidence="1">CN6</strain>
    </source>
</reference>